<gene>
    <name evidence="1" type="ORF">H1R20_g12573</name>
</gene>
<dbReference type="EMBL" id="JANBPK010001216">
    <property type="protein sequence ID" value="KAJ2924538.1"/>
    <property type="molecule type" value="Genomic_DNA"/>
</dbReference>
<evidence type="ECO:0000313" key="2">
    <source>
        <dbReference type="Proteomes" id="UP001140091"/>
    </source>
</evidence>
<proteinExistence type="predicted"/>
<name>A0A9W8J2D0_9AGAR</name>
<dbReference type="AlphaFoldDB" id="A0A9W8J2D0"/>
<sequence length="157" mass="18241">MALTYLREIPPHYDSIHLIEWISILRIATMWGFKDIRKLAIERMENMPDGCCYMTSLDYLIHGGECQVREWFKHGCVAIIELEEPIDVGRAESMGLEIAVRLCKLREERLRRGRSFCTKSAVEGEFKTELDIASKDAQEVEITILNNYTSKDQDIRN</sequence>
<dbReference type="Proteomes" id="UP001140091">
    <property type="component" value="Unassembled WGS sequence"/>
</dbReference>
<protein>
    <submittedName>
        <fullName evidence="1">Uncharacterized protein</fullName>
    </submittedName>
</protein>
<organism evidence="1 2">
    <name type="scientific">Candolleomyces eurysporus</name>
    <dbReference type="NCBI Taxonomy" id="2828524"/>
    <lineage>
        <taxon>Eukaryota</taxon>
        <taxon>Fungi</taxon>
        <taxon>Dikarya</taxon>
        <taxon>Basidiomycota</taxon>
        <taxon>Agaricomycotina</taxon>
        <taxon>Agaricomycetes</taxon>
        <taxon>Agaricomycetidae</taxon>
        <taxon>Agaricales</taxon>
        <taxon>Agaricineae</taxon>
        <taxon>Psathyrellaceae</taxon>
        <taxon>Candolleomyces</taxon>
    </lineage>
</organism>
<keyword evidence="2" id="KW-1185">Reference proteome</keyword>
<comment type="caution">
    <text evidence="1">The sequence shown here is derived from an EMBL/GenBank/DDBJ whole genome shotgun (WGS) entry which is preliminary data.</text>
</comment>
<evidence type="ECO:0000313" key="1">
    <source>
        <dbReference type="EMBL" id="KAJ2924538.1"/>
    </source>
</evidence>
<dbReference type="OrthoDB" id="2367075at2759"/>
<reference evidence="1" key="1">
    <citation type="submission" date="2022-06" db="EMBL/GenBank/DDBJ databases">
        <title>Genome Sequence of Candolleomyces eurysporus.</title>
        <authorList>
            <person name="Buettner E."/>
        </authorList>
    </citation>
    <scope>NUCLEOTIDE SEQUENCE</scope>
    <source>
        <strain evidence="1">VTCC 930004</strain>
    </source>
</reference>
<accession>A0A9W8J2D0</accession>
<feature type="non-terminal residue" evidence="1">
    <location>
        <position position="157"/>
    </location>
</feature>